<accession>A0ABT1KZK4</accession>
<name>A0ABT1KZK4_9ACTN</name>
<evidence type="ECO:0000313" key="3">
    <source>
        <dbReference type="Proteomes" id="UP001204524"/>
    </source>
</evidence>
<feature type="transmembrane region" description="Helical" evidence="1">
    <location>
        <begin position="6"/>
        <end position="23"/>
    </location>
</feature>
<feature type="transmembrane region" description="Helical" evidence="1">
    <location>
        <begin position="67"/>
        <end position="95"/>
    </location>
</feature>
<evidence type="ECO:0000313" key="2">
    <source>
        <dbReference type="EMBL" id="MCP3422774.1"/>
    </source>
</evidence>
<protein>
    <recommendedName>
        <fullName evidence="4">DUF2269 family protein</fullName>
    </recommendedName>
</protein>
<organism evidence="2 3">
    <name type="scientific">Nocardioides pinisoli</name>
    <dbReference type="NCBI Taxonomy" id="2950279"/>
    <lineage>
        <taxon>Bacteria</taxon>
        <taxon>Bacillati</taxon>
        <taxon>Actinomycetota</taxon>
        <taxon>Actinomycetes</taxon>
        <taxon>Propionibacteriales</taxon>
        <taxon>Nocardioidaceae</taxon>
        <taxon>Nocardioides</taxon>
    </lineage>
</organism>
<sequence>MSFPIVVWILTALAAVAIVLTRLRLRGEAAAGRFSISSRVPLAHFVAGVVALVLWLGVLVAPEDSFVGGAFVGILAIAFWWVTAICGLLILARWLPAKGRHAPEAAGDSWSDGPGLSLLAHLGMVVGVLVFTYAYLSAAV</sequence>
<feature type="transmembrane region" description="Helical" evidence="1">
    <location>
        <begin position="43"/>
        <end position="61"/>
    </location>
</feature>
<comment type="caution">
    <text evidence="2">The sequence shown here is derived from an EMBL/GenBank/DDBJ whole genome shotgun (WGS) entry which is preliminary data.</text>
</comment>
<proteinExistence type="predicted"/>
<dbReference type="RefSeq" id="WP_254181966.1">
    <property type="nucleotide sequence ID" value="NZ_JANARS010000005.1"/>
</dbReference>
<keyword evidence="3" id="KW-1185">Reference proteome</keyword>
<feature type="transmembrane region" description="Helical" evidence="1">
    <location>
        <begin position="116"/>
        <end position="136"/>
    </location>
</feature>
<reference evidence="2 3" key="1">
    <citation type="submission" date="2022-06" db="EMBL/GenBank/DDBJ databases">
        <authorList>
            <person name="So Y."/>
        </authorList>
    </citation>
    <scope>NUCLEOTIDE SEQUENCE [LARGE SCALE GENOMIC DNA]</scope>
    <source>
        <strain evidence="2 3">STR3</strain>
    </source>
</reference>
<evidence type="ECO:0008006" key="4">
    <source>
        <dbReference type="Google" id="ProtNLM"/>
    </source>
</evidence>
<keyword evidence="1" id="KW-0812">Transmembrane</keyword>
<keyword evidence="1" id="KW-1133">Transmembrane helix</keyword>
<gene>
    <name evidence="2" type="ORF">NCI01_13305</name>
</gene>
<keyword evidence="1" id="KW-0472">Membrane</keyword>
<evidence type="ECO:0000256" key="1">
    <source>
        <dbReference type="SAM" id="Phobius"/>
    </source>
</evidence>
<dbReference type="EMBL" id="JANARS010000005">
    <property type="protein sequence ID" value="MCP3422774.1"/>
    <property type="molecule type" value="Genomic_DNA"/>
</dbReference>
<dbReference type="Proteomes" id="UP001204524">
    <property type="component" value="Unassembled WGS sequence"/>
</dbReference>